<dbReference type="NCBIfam" id="NF009875">
    <property type="entry name" value="PRK13339.1"/>
    <property type="match status" value="1"/>
</dbReference>
<dbReference type="Gene3D" id="3.50.50.60">
    <property type="entry name" value="FAD/NAD(P)-binding domain"/>
    <property type="match status" value="1"/>
</dbReference>
<protein>
    <recommendedName>
        <fullName evidence="9">Probable malate:quinone oxidoreductase</fullName>
        <ecNumber evidence="9">1.1.5.4</ecNumber>
    </recommendedName>
    <alternativeName>
        <fullName evidence="9">MQO</fullName>
    </alternativeName>
    <alternativeName>
        <fullName evidence="9">Malate dehydrogenase [quinone]</fullName>
    </alternativeName>
</protein>
<dbReference type="RefSeq" id="WP_070402290.1">
    <property type="nucleotide sequence ID" value="NZ_CP014674.1"/>
</dbReference>
<dbReference type="eggNOG" id="COG0579">
    <property type="taxonomic scope" value="Bacteria"/>
</dbReference>
<dbReference type="Gene3D" id="3.30.9.10">
    <property type="entry name" value="D-Amino Acid Oxidase, subunit A, domain 2"/>
    <property type="match status" value="1"/>
</dbReference>
<dbReference type="NCBIfam" id="NF003603">
    <property type="entry name" value="PRK05257.1-1"/>
    <property type="match status" value="1"/>
</dbReference>
<evidence type="ECO:0000256" key="6">
    <source>
        <dbReference type="ARBA" id="ARBA00022630"/>
    </source>
</evidence>
<evidence type="ECO:0000256" key="9">
    <source>
        <dbReference type="HAMAP-Rule" id="MF_00212"/>
    </source>
</evidence>
<evidence type="ECO:0000256" key="8">
    <source>
        <dbReference type="ARBA" id="ARBA00023002"/>
    </source>
</evidence>
<reference evidence="10 11" key="1">
    <citation type="journal article" date="2016" name="Microb. Cell Fact.">
        <title>Dissection of exopolysaccharide biosynthesis in Kozakia baliensis.</title>
        <authorList>
            <person name="Brandt J.U."/>
            <person name="Jakob F."/>
            <person name="Behr J."/>
            <person name="Geissler A.J."/>
            <person name="Vogel R.F."/>
        </authorList>
    </citation>
    <scope>NUCLEOTIDE SEQUENCE [LARGE SCALE GENOMIC DNA]</scope>
    <source>
        <strain evidence="10 11">DSM 14400</strain>
    </source>
</reference>
<dbReference type="PANTHER" id="PTHR43104:SF2">
    <property type="entry name" value="L-2-HYDROXYGLUTARATE DEHYDROGENASE, MITOCHONDRIAL"/>
    <property type="match status" value="1"/>
</dbReference>
<evidence type="ECO:0000313" key="10">
    <source>
        <dbReference type="EMBL" id="AOX16542.1"/>
    </source>
</evidence>
<dbReference type="NCBIfam" id="TIGR01320">
    <property type="entry name" value="mal_quin_oxido"/>
    <property type="match status" value="1"/>
</dbReference>
<keyword evidence="7 9" id="KW-0274">FAD</keyword>
<keyword evidence="8 9" id="KW-0560">Oxidoreductase</keyword>
<dbReference type="NCBIfam" id="NF003611">
    <property type="entry name" value="PRK05257.3-2"/>
    <property type="match status" value="1"/>
</dbReference>
<dbReference type="UniPathway" id="UPA00223">
    <property type="reaction ID" value="UER01008"/>
</dbReference>
<dbReference type="EMBL" id="CP014674">
    <property type="protein sequence ID" value="AOX16542.1"/>
    <property type="molecule type" value="Genomic_DNA"/>
</dbReference>
<keyword evidence="6 9" id="KW-0285">Flavoprotein</keyword>
<evidence type="ECO:0000256" key="1">
    <source>
        <dbReference type="ARBA" id="ARBA00001139"/>
    </source>
</evidence>
<name>A0A1D8USB0_9PROT</name>
<comment type="cofactor">
    <cofactor evidence="2 9">
        <name>FAD</name>
        <dbReference type="ChEBI" id="CHEBI:57692"/>
    </cofactor>
</comment>
<accession>A0A1D8USB0</accession>
<dbReference type="Proteomes" id="UP000179145">
    <property type="component" value="Chromosome"/>
</dbReference>
<dbReference type="GO" id="GO:0008924">
    <property type="term" value="F:L-malate dehydrogenase (quinone) activity"/>
    <property type="evidence" value="ECO:0007669"/>
    <property type="project" value="UniProtKB-UniRule"/>
</dbReference>
<dbReference type="Pfam" id="PF06039">
    <property type="entry name" value="Mqo"/>
    <property type="match status" value="1"/>
</dbReference>
<gene>
    <name evidence="9" type="primary">mqo</name>
    <name evidence="10" type="ORF">A0U89_04720</name>
</gene>
<evidence type="ECO:0000256" key="4">
    <source>
        <dbReference type="ARBA" id="ARBA00006389"/>
    </source>
</evidence>
<evidence type="ECO:0000256" key="7">
    <source>
        <dbReference type="ARBA" id="ARBA00022827"/>
    </source>
</evidence>
<keyword evidence="11" id="KW-1185">Reference proteome</keyword>
<organism evidence="10 11">
    <name type="scientific">Kozakia baliensis</name>
    <dbReference type="NCBI Taxonomy" id="153496"/>
    <lineage>
        <taxon>Bacteria</taxon>
        <taxon>Pseudomonadati</taxon>
        <taxon>Pseudomonadota</taxon>
        <taxon>Alphaproteobacteria</taxon>
        <taxon>Acetobacterales</taxon>
        <taxon>Acetobacteraceae</taxon>
        <taxon>Kozakia</taxon>
    </lineage>
</organism>
<dbReference type="PANTHER" id="PTHR43104">
    <property type="entry name" value="L-2-HYDROXYGLUTARATE DEHYDROGENASE, MITOCHONDRIAL"/>
    <property type="match status" value="1"/>
</dbReference>
<keyword evidence="5 9" id="KW-0816">Tricarboxylic acid cycle</keyword>
<comment type="pathway">
    <text evidence="3 9">Carbohydrate metabolism; tricarboxylic acid cycle; oxaloacetate from (S)-malate (quinone route): step 1/1.</text>
</comment>
<comment type="catalytic activity">
    <reaction evidence="1 9">
        <text>(S)-malate + a quinone = a quinol + oxaloacetate</text>
        <dbReference type="Rhea" id="RHEA:46012"/>
        <dbReference type="ChEBI" id="CHEBI:15589"/>
        <dbReference type="ChEBI" id="CHEBI:16452"/>
        <dbReference type="ChEBI" id="CHEBI:24646"/>
        <dbReference type="ChEBI" id="CHEBI:132124"/>
        <dbReference type="EC" id="1.1.5.4"/>
    </reaction>
</comment>
<dbReference type="STRING" id="153496.A0U89_04720"/>
<dbReference type="SUPFAM" id="SSF51905">
    <property type="entry name" value="FAD/NAD(P)-binding domain"/>
    <property type="match status" value="1"/>
</dbReference>
<dbReference type="InterPro" id="IPR036188">
    <property type="entry name" value="FAD/NAD-bd_sf"/>
</dbReference>
<evidence type="ECO:0000256" key="3">
    <source>
        <dbReference type="ARBA" id="ARBA00005012"/>
    </source>
</evidence>
<sequence>MSFTAQDRPDVVLIGAGIMSATFAALLRSLDPSLSVVAFETLDACGLESSQAWNNAGTGHAGNCELNYTPQKPDGSVDISKALEVNNQFDLSRNFWAYCVRNGWVKDPASFIRLCPHMSLVWGEKDVAFLKARHKAMSSHHCFEGMEYSEDSATITKWAPLTMHGRDPSQKVAATFYRGGTDVDFGALTRALFGHMEATAQITTFYRHKITSMAREPDQRWRLTAKSQTDNSSVTVSARFVFIGAGGAALEMLQAADIPEARSYAGFPVSGQWLRCDDPSIVGQHHAKVYGKAAVGSPPMSVPHLDTRVINGRSHLLFGPYAGFTTKFLKRGSWTDFYRSLNTKNILPTVQVAEDNFSLLKYLVQQITQSSNKRFSSLHAFYPQAQKDEWKLSIAGQRVQIIKPNEKNRGTLKFGTELVRSADKSLVALLGASPGASVAAAVALQVIETCFADRLSDPTWQRRLHEIFPIYGIDLKNDAETLRANRQQTGEILKI</sequence>
<dbReference type="HAMAP" id="MF_00212">
    <property type="entry name" value="MQO"/>
    <property type="match status" value="1"/>
</dbReference>
<evidence type="ECO:0000313" key="11">
    <source>
        <dbReference type="Proteomes" id="UP000179145"/>
    </source>
</evidence>
<dbReference type="InterPro" id="IPR006231">
    <property type="entry name" value="MQO"/>
</dbReference>
<dbReference type="NCBIfam" id="NF003606">
    <property type="entry name" value="PRK05257.2-1"/>
    <property type="match status" value="1"/>
</dbReference>
<dbReference type="AlphaFoldDB" id="A0A1D8USB0"/>
<evidence type="ECO:0000256" key="5">
    <source>
        <dbReference type="ARBA" id="ARBA00022532"/>
    </source>
</evidence>
<comment type="similarity">
    <text evidence="4 9">Belongs to the MQO family.</text>
</comment>
<dbReference type="EC" id="1.1.5.4" evidence="9"/>
<evidence type="ECO:0000256" key="2">
    <source>
        <dbReference type="ARBA" id="ARBA00001974"/>
    </source>
</evidence>
<dbReference type="NCBIfam" id="NF003608">
    <property type="entry name" value="PRK05257.2-4"/>
    <property type="match status" value="1"/>
</dbReference>
<dbReference type="GO" id="GO:0006099">
    <property type="term" value="P:tricarboxylic acid cycle"/>
    <property type="evidence" value="ECO:0007669"/>
    <property type="project" value="UniProtKB-UniRule"/>
</dbReference>
<dbReference type="KEGG" id="kba:A0U89_04720"/>
<proteinExistence type="inferred from homology"/>
<dbReference type="NCBIfam" id="NF003605">
    <property type="entry name" value="PRK05257.1-4"/>
    <property type="match status" value="1"/>
</dbReference>
<dbReference type="GO" id="GO:0047545">
    <property type="term" value="F:(S)-2-hydroxyglutarate dehydrogenase activity"/>
    <property type="evidence" value="ECO:0007669"/>
    <property type="project" value="TreeGrafter"/>
</dbReference>